<evidence type="ECO:0008006" key="3">
    <source>
        <dbReference type="Google" id="ProtNLM"/>
    </source>
</evidence>
<name>A0AB73MW76_9XANT</name>
<reference evidence="1 2" key="1">
    <citation type="submission" date="2015-12" db="EMBL/GenBank/DDBJ databases">
        <authorList>
            <person name="Bansal K."/>
            <person name="Midha S."/>
            <person name="Patil P.B."/>
        </authorList>
    </citation>
    <scope>NUCLEOTIDE SEQUENCE [LARGE SCALE GENOMIC DNA]</scope>
    <source>
        <strain evidence="1 2">LMG9045</strain>
    </source>
</reference>
<dbReference type="EMBL" id="LOKA01000013">
    <property type="protein sequence ID" value="OOW83120.1"/>
    <property type="molecule type" value="Genomic_DNA"/>
</dbReference>
<dbReference type="Proteomes" id="UP000190210">
    <property type="component" value="Unassembled WGS sequence"/>
</dbReference>
<dbReference type="AlphaFoldDB" id="A0AB73MW76"/>
<comment type="caution">
    <text evidence="1">The sequence shown here is derived from an EMBL/GenBank/DDBJ whole genome shotgun (WGS) entry which is preliminary data.</text>
</comment>
<protein>
    <recommendedName>
        <fullName evidence="3">Secreted protein</fullName>
    </recommendedName>
</protein>
<accession>A0AB73MW76</accession>
<organism evidence="1 2">
    <name type="scientific">Xanthomonas axonopodis pv. clitoriae</name>
    <dbReference type="NCBI Taxonomy" id="487828"/>
    <lineage>
        <taxon>Bacteria</taxon>
        <taxon>Pseudomonadati</taxon>
        <taxon>Pseudomonadota</taxon>
        <taxon>Gammaproteobacteria</taxon>
        <taxon>Lysobacterales</taxon>
        <taxon>Lysobacteraceae</taxon>
        <taxon>Xanthomonas</taxon>
    </lineage>
</organism>
<gene>
    <name evidence="1" type="ORF">Xclt_11140</name>
</gene>
<sequence length="188" mass="21319">MLNWLRNRIACLHVSHLVGGVVQRTLDNEHILALCHRRCLFAQYNVVDPVQTVRPCQMRATCCQPGTVVVVVATQALFETAHRVFCLAMQRVLWWRCTLHVSVSRRGVVIFPIHLGWKGTRRDALQCSGIDVACLGETMRLLIVDDGRLHRKAIDAIFLQRLIVSTSISLRVQPLLHLTDNVRRLADA</sequence>
<evidence type="ECO:0000313" key="1">
    <source>
        <dbReference type="EMBL" id="OOW83120.1"/>
    </source>
</evidence>
<proteinExistence type="predicted"/>
<evidence type="ECO:0000313" key="2">
    <source>
        <dbReference type="Proteomes" id="UP000190210"/>
    </source>
</evidence>